<dbReference type="OrthoDB" id="6656431at2"/>
<evidence type="ECO:0000313" key="2">
    <source>
        <dbReference type="Proteomes" id="UP000253782"/>
    </source>
</evidence>
<dbReference type="EMBL" id="QQAH01000014">
    <property type="protein sequence ID" value="RDD80804.1"/>
    <property type="molecule type" value="Genomic_DNA"/>
</dbReference>
<evidence type="ECO:0008006" key="3">
    <source>
        <dbReference type="Google" id="ProtNLM"/>
    </source>
</evidence>
<accession>A0A369UJ84</accession>
<organism evidence="1 2">
    <name type="scientific">Dyella tabacisoli</name>
    <dbReference type="NCBI Taxonomy" id="2282381"/>
    <lineage>
        <taxon>Bacteria</taxon>
        <taxon>Pseudomonadati</taxon>
        <taxon>Pseudomonadota</taxon>
        <taxon>Gammaproteobacteria</taxon>
        <taxon>Lysobacterales</taxon>
        <taxon>Rhodanobacteraceae</taxon>
        <taxon>Dyella</taxon>
    </lineage>
</organism>
<evidence type="ECO:0000313" key="1">
    <source>
        <dbReference type="EMBL" id="RDD80804.1"/>
    </source>
</evidence>
<sequence length="260" mass="28081">MIELEIQILSDRREGLLVELGRTVVANGFTLLRQRLAQDDRGAWLTMIVRGPPERQLALEEELATHSRVRSFECSLFEGGAAPPPASGPAVARAPIAAAPATFAAPASSVPPAGPDVRQVESMLPQIAKDYPRITPWLLTLQRTVAAESREASLLLVGRRTGAWVFKRDYAMGAKLGLADAIKRIGVPALRALATIEQHGEQLHIQNSPLCSPNGHSGCKFFSGYLEGLLGASIEPQNVFVRSLYCRSTGAVECILEISH</sequence>
<dbReference type="Proteomes" id="UP000253782">
    <property type="component" value="Unassembled WGS sequence"/>
</dbReference>
<protein>
    <recommendedName>
        <fullName evidence="3">4-vinyl reductase 4VR domain-containing protein</fullName>
    </recommendedName>
</protein>
<comment type="caution">
    <text evidence="1">The sequence shown here is derived from an EMBL/GenBank/DDBJ whole genome shotgun (WGS) entry which is preliminary data.</text>
</comment>
<keyword evidence="2" id="KW-1185">Reference proteome</keyword>
<proteinExistence type="predicted"/>
<dbReference type="AlphaFoldDB" id="A0A369UJ84"/>
<reference evidence="1 2" key="1">
    <citation type="submission" date="2018-07" db="EMBL/GenBank/DDBJ databases">
        <title>Dyella tabacisoli L4-6T, whole genome shotgun sequence.</title>
        <authorList>
            <person name="Zhou X.-K."/>
            <person name="Li W.-J."/>
            <person name="Duan Y.-Q."/>
        </authorList>
    </citation>
    <scope>NUCLEOTIDE SEQUENCE [LARGE SCALE GENOMIC DNA]</scope>
    <source>
        <strain evidence="1 2">L4-6</strain>
    </source>
</reference>
<gene>
    <name evidence="1" type="ORF">DVJ77_15210</name>
</gene>
<dbReference type="RefSeq" id="WP_114846377.1">
    <property type="nucleotide sequence ID" value="NZ_JBHSPE010000002.1"/>
</dbReference>
<name>A0A369UJ84_9GAMM</name>